<dbReference type="Proteomes" id="UP001168552">
    <property type="component" value="Unassembled WGS sequence"/>
</dbReference>
<gene>
    <name evidence="1" type="ORF">QWY31_08345</name>
</gene>
<accession>A0ABT8F4W6</accession>
<reference evidence="1" key="1">
    <citation type="submission" date="2023-06" db="EMBL/GenBank/DDBJ databases">
        <title>Cytophagales bacterium Strain LB-30, isolated from soil.</title>
        <authorList>
            <person name="Liu B."/>
        </authorList>
    </citation>
    <scope>NUCLEOTIDE SEQUENCE</scope>
    <source>
        <strain evidence="1">LB-30</strain>
    </source>
</reference>
<sequence>MFALVFSLFFFQNQPENTPDNVHNLTVTVKNVSKSEGIISVSIYNTEDGFLKTAYKKQKVSAVANQEVQVVFDDLPAGTYTVSAVHDVNSNGELDTNFFGMPTEPYAISKDGKNMYGPPSFDKAVFEITQDQSLDLQF</sequence>
<proteinExistence type="predicted"/>
<comment type="caution">
    <text evidence="1">The sequence shown here is derived from an EMBL/GenBank/DDBJ whole genome shotgun (WGS) entry which is preliminary data.</text>
</comment>
<evidence type="ECO:0000313" key="2">
    <source>
        <dbReference type="Proteomes" id="UP001168552"/>
    </source>
</evidence>
<dbReference type="EMBL" id="JAUHJS010000004">
    <property type="protein sequence ID" value="MDN4165507.1"/>
    <property type="molecule type" value="Genomic_DNA"/>
</dbReference>
<organism evidence="1 2">
    <name type="scientific">Shiella aurantiaca</name>
    <dbReference type="NCBI Taxonomy" id="3058365"/>
    <lineage>
        <taxon>Bacteria</taxon>
        <taxon>Pseudomonadati</taxon>
        <taxon>Bacteroidota</taxon>
        <taxon>Cytophagia</taxon>
        <taxon>Cytophagales</taxon>
        <taxon>Shiellaceae</taxon>
        <taxon>Shiella</taxon>
    </lineage>
</organism>
<name>A0ABT8F4W6_9BACT</name>
<dbReference type="Pfam" id="PF09912">
    <property type="entry name" value="DUF2141"/>
    <property type="match status" value="1"/>
</dbReference>
<keyword evidence="2" id="KW-1185">Reference proteome</keyword>
<protein>
    <submittedName>
        <fullName evidence="1">DUF2141 domain-containing protein</fullName>
    </submittedName>
</protein>
<evidence type="ECO:0000313" key="1">
    <source>
        <dbReference type="EMBL" id="MDN4165507.1"/>
    </source>
</evidence>
<dbReference type="InterPro" id="IPR018673">
    <property type="entry name" value="DUF2141"/>
</dbReference>